<dbReference type="NCBIfam" id="TIGR02532">
    <property type="entry name" value="IV_pilin_GFxxxE"/>
    <property type="match status" value="1"/>
</dbReference>
<keyword evidence="1" id="KW-0812">Transmembrane</keyword>
<dbReference type="EMBL" id="LBXZ01000008">
    <property type="protein sequence ID" value="KKR40517.1"/>
    <property type="molecule type" value="Genomic_DNA"/>
</dbReference>
<accession>A0A0G0TRM0</accession>
<gene>
    <name evidence="2" type="ORF">UT75_C0008G0039</name>
</gene>
<evidence type="ECO:0000313" key="2">
    <source>
        <dbReference type="EMBL" id="KKR40517.1"/>
    </source>
</evidence>
<dbReference type="Pfam" id="PF07963">
    <property type="entry name" value="N_methyl"/>
    <property type="match status" value="1"/>
</dbReference>
<evidence type="ECO:0000256" key="1">
    <source>
        <dbReference type="SAM" id="Phobius"/>
    </source>
</evidence>
<sequence length="127" mass="13861">MKSNKGFTVIELLLVIAMIGVVAAALLSYRLYSAGGVSEQTVGDEVRFIDEGDQYDFEGKVFEVIPLVGEHKIVGLKVRRDRDGFMFGAVGAVDDVRAGDAVFCQNFGQADRIGRAIIRVCHKIPVQ</sequence>
<feature type="transmembrane region" description="Helical" evidence="1">
    <location>
        <begin position="12"/>
        <end position="32"/>
    </location>
</feature>
<protein>
    <recommendedName>
        <fullName evidence="4">Prepilin-type N-terminal cleavage/methylation domain-containing protein</fullName>
    </recommendedName>
</protein>
<evidence type="ECO:0008006" key="4">
    <source>
        <dbReference type="Google" id="ProtNLM"/>
    </source>
</evidence>
<dbReference type="Proteomes" id="UP000034072">
    <property type="component" value="Unassembled WGS sequence"/>
</dbReference>
<proteinExistence type="predicted"/>
<comment type="caution">
    <text evidence="2">The sequence shown here is derived from an EMBL/GenBank/DDBJ whole genome shotgun (WGS) entry which is preliminary data.</text>
</comment>
<dbReference type="AlphaFoldDB" id="A0A0G0TRM0"/>
<evidence type="ECO:0000313" key="3">
    <source>
        <dbReference type="Proteomes" id="UP000034072"/>
    </source>
</evidence>
<name>A0A0G0TRM0_9BACT</name>
<dbReference type="InterPro" id="IPR012902">
    <property type="entry name" value="N_methyl_site"/>
</dbReference>
<organism evidence="2 3">
    <name type="scientific">Candidatus Yanofskybacteria bacterium GW2011_GWE2_40_11</name>
    <dbReference type="NCBI Taxonomy" id="1619033"/>
    <lineage>
        <taxon>Bacteria</taxon>
        <taxon>Candidatus Yanofskyibacteriota</taxon>
    </lineage>
</organism>
<keyword evidence="1" id="KW-1133">Transmembrane helix</keyword>
<reference evidence="2 3" key="1">
    <citation type="journal article" date="2015" name="Nature">
        <title>rRNA introns, odd ribosomes, and small enigmatic genomes across a large radiation of phyla.</title>
        <authorList>
            <person name="Brown C.T."/>
            <person name="Hug L.A."/>
            <person name="Thomas B.C."/>
            <person name="Sharon I."/>
            <person name="Castelle C.J."/>
            <person name="Singh A."/>
            <person name="Wilkins M.J."/>
            <person name="Williams K.H."/>
            <person name="Banfield J.F."/>
        </authorList>
    </citation>
    <scope>NUCLEOTIDE SEQUENCE [LARGE SCALE GENOMIC DNA]</scope>
</reference>
<keyword evidence="1" id="KW-0472">Membrane</keyword>